<evidence type="ECO:0000256" key="3">
    <source>
        <dbReference type="ARBA" id="ARBA00023163"/>
    </source>
</evidence>
<reference evidence="6" key="1">
    <citation type="submission" date="2021-01" db="EMBL/GenBank/DDBJ databases">
        <title>Whole genome shotgun sequence of Cellulomonas pakistanensis NBRC 110800.</title>
        <authorList>
            <person name="Komaki H."/>
            <person name="Tamura T."/>
        </authorList>
    </citation>
    <scope>NUCLEOTIDE SEQUENCE</scope>
    <source>
        <strain evidence="6">NBRC 110800</strain>
    </source>
</reference>
<feature type="region of interest" description="Disordered" evidence="4">
    <location>
        <begin position="192"/>
        <end position="218"/>
    </location>
</feature>
<accession>A0A919P8E9</accession>
<evidence type="ECO:0000256" key="2">
    <source>
        <dbReference type="ARBA" id="ARBA00023125"/>
    </source>
</evidence>
<dbReference type="AlphaFoldDB" id="A0A919P8E9"/>
<feature type="region of interest" description="Disordered" evidence="4">
    <location>
        <begin position="137"/>
        <end position="171"/>
    </location>
</feature>
<dbReference type="Proteomes" id="UP000642125">
    <property type="component" value="Unassembled WGS sequence"/>
</dbReference>
<keyword evidence="1" id="KW-0805">Transcription regulation</keyword>
<evidence type="ECO:0000313" key="6">
    <source>
        <dbReference type="EMBL" id="GIG36284.1"/>
    </source>
</evidence>
<gene>
    <name evidence="6" type="ORF">Cpa01nite_16650</name>
</gene>
<evidence type="ECO:0000256" key="1">
    <source>
        <dbReference type="ARBA" id="ARBA00023015"/>
    </source>
</evidence>
<dbReference type="Pfam" id="PF13377">
    <property type="entry name" value="Peripla_BP_3"/>
    <property type="match status" value="1"/>
</dbReference>
<keyword evidence="2" id="KW-0238">DNA-binding</keyword>
<dbReference type="EMBL" id="BONO01000010">
    <property type="protein sequence ID" value="GIG36284.1"/>
    <property type="molecule type" value="Genomic_DNA"/>
</dbReference>
<name>A0A919P8E9_9CELL</name>
<dbReference type="Gene3D" id="3.40.50.2300">
    <property type="match status" value="2"/>
</dbReference>
<organism evidence="6 7">
    <name type="scientific">Cellulomonas pakistanensis</name>
    <dbReference type="NCBI Taxonomy" id="992287"/>
    <lineage>
        <taxon>Bacteria</taxon>
        <taxon>Bacillati</taxon>
        <taxon>Actinomycetota</taxon>
        <taxon>Actinomycetes</taxon>
        <taxon>Micrococcales</taxon>
        <taxon>Cellulomonadaceae</taxon>
        <taxon>Cellulomonas</taxon>
    </lineage>
</organism>
<sequence>MAVPTPSRQVSLRESVRSTASARLALAGGASVSAVSVHRNSDGIAEALGLVEAGEVWAVLCPTDPRALEVLRAARGLGLSVPRDVSVTGCDGVLPGLDLIGPTSVRLRVEELATRVVAHLVGLMREAPAVGGKVQTRAQVGTGGPPAHAARAVARPSRVRRAPPARAATDGRAALPVRTGSLLLNHLPAPWTNHRASARGEKPADGARFRPPPPPHGV</sequence>
<protein>
    <recommendedName>
        <fullName evidence="5">Transcriptional regulator LacI/GalR-like sensor domain-containing protein</fullName>
    </recommendedName>
</protein>
<comment type="caution">
    <text evidence="6">The sequence shown here is derived from an EMBL/GenBank/DDBJ whole genome shotgun (WGS) entry which is preliminary data.</text>
</comment>
<proteinExistence type="predicted"/>
<evidence type="ECO:0000259" key="5">
    <source>
        <dbReference type="Pfam" id="PF13377"/>
    </source>
</evidence>
<dbReference type="InterPro" id="IPR046335">
    <property type="entry name" value="LacI/GalR-like_sensor"/>
</dbReference>
<dbReference type="SUPFAM" id="SSF53822">
    <property type="entry name" value="Periplasmic binding protein-like I"/>
    <property type="match status" value="1"/>
</dbReference>
<evidence type="ECO:0000313" key="7">
    <source>
        <dbReference type="Proteomes" id="UP000642125"/>
    </source>
</evidence>
<dbReference type="GO" id="GO:0003677">
    <property type="term" value="F:DNA binding"/>
    <property type="evidence" value="ECO:0007669"/>
    <property type="project" value="UniProtKB-KW"/>
</dbReference>
<dbReference type="InterPro" id="IPR028082">
    <property type="entry name" value="Peripla_BP_I"/>
</dbReference>
<keyword evidence="3" id="KW-0804">Transcription</keyword>
<keyword evidence="7" id="KW-1185">Reference proteome</keyword>
<evidence type="ECO:0000256" key="4">
    <source>
        <dbReference type="SAM" id="MobiDB-lite"/>
    </source>
</evidence>
<feature type="compositionally biased region" description="Low complexity" evidence="4">
    <location>
        <begin position="145"/>
        <end position="156"/>
    </location>
</feature>
<feature type="domain" description="Transcriptional regulator LacI/GalR-like sensor" evidence="5">
    <location>
        <begin position="14"/>
        <end position="135"/>
    </location>
</feature>
<feature type="compositionally biased region" description="Basic and acidic residues" evidence="4">
    <location>
        <begin position="198"/>
        <end position="208"/>
    </location>
</feature>